<evidence type="ECO:0000313" key="1">
    <source>
        <dbReference type="EMBL" id="EMT53297.1"/>
    </source>
</evidence>
<evidence type="ECO:0000313" key="2">
    <source>
        <dbReference type="Proteomes" id="UP000012081"/>
    </source>
</evidence>
<protein>
    <submittedName>
        <fullName evidence="1">Uncharacterized protein</fullName>
    </submittedName>
</protein>
<sequence length="69" mass="7760">MTGGGLHTGASDPPAAKKIDARKSIRDQAFQEGILFQHFHSKSTLTMYQTYDILIFGNVSYFSCWTLFL</sequence>
<accession>M8DIN8</accession>
<dbReference type="EMBL" id="APBN01000003">
    <property type="protein sequence ID" value="EMT53297.1"/>
    <property type="molecule type" value="Genomic_DNA"/>
</dbReference>
<dbReference type="AlphaFoldDB" id="M8DIN8"/>
<comment type="caution">
    <text evidence="1">The sequence shown here is derived from an EMBL/GenBank/DDBJ whole genome shotgun (WGS) entry which is preliminary data.</text>
</comment>
<gene>
    <name evidence="1" type="ORF">I532_10987</name>
</gene>
<dbReference type="Proteomes" id="UP000012081">
    <property type="component" value="Unassembled WGS sequence"/>
</dbReference>
<reference evidence="1 2" key="1">
    <citation type="submission" date="2013-03" db="EMBL/GenBank/DDBJ databases">
        <title>Assembly of a new bacterial strain Brevibacillus borstelensis AK1.</title>
        <authorList>
            <person name="Rajan I."/>
            <person name="PoliReddy D."/>
            <person name="Sugumar T."/>
            <person name="Rathinam K."/>
            <person name="Alqarawi S."/>
            <person name="Khalil A.B."/>
            <person name="Sivakumar N."/>
        </authorList>
    </citation>
    <scope>NUCLEOTIDE SEQUENCE [LARGE SCALE GENOMIC DNA]</scope>
    <source>
        <strain evidence="1 2">AK1</strain>
    </source>
</reference>
<dbReference type="STRING" id="1300222.I532_10987"/>
<proteinExistence type="predicted"/>
<organism evidence="1 2">
    <name type="scientific">Brevibacillus borstelensis AK1</name>
    <dbReference type="NCBI Taxonomy" id="1300222"/>
    <lineage>
        <taxon>Bacteria</taxon>
        <taxon>Bacillati</taxon>
        <taxon>Bacillota</taxon>
        <taxon>Bacilli</taxon>
        <taxon>Bacillales</taxon>
        <taxon>Paenibacillaceae</taxon>
        <taxon>Brevibacillus</taxon>
    </lineage>
</organism>
<name>M8DIN8_9BACL</name>
<keyword evidence="2" id="KW-1185">Reference proteome</keyword>